<feature type="chain" id="PRO_5016986034" evidence="1">
    <location>
        <begin position="20"/>
        <end position="184"/>
    </location>
</feature>
<name>A0A369JXJ9_HYPMA</name>
<reference evidence="2" key="1">
    <citation type="submission" date="2018-04" db="EMBL/GenBank/DDBJ databases">
        <title>Whole genome sequencing of Hypsizygus marmoreus.</title>
        <authorList>
            <person name="Choi I.-G."/>
            <person name="Min B."/>
            <person name="Kim J.-G."/>
            <person name="Kim S."/>
            <person name="Oh Y.-L."/>
            <person name="Kong W.-S."/>
            <person name="Park H."/>
            <person name="Jeong J."/>
            <person name="Song E.-S."/>
        </authorList>
    </citation>
    <scope>NUCLEOTIDE SEQUENCE [LARGE SCALE GENOMIC DNA]</scope>
    <source>
        <strain evidence="2">51987-8</strain>
    </source>
</reference>
<evidence type="ECO:0000313" key="3">
    <source>
        <dbReference type="Proteomes" id="UP000076154"/>
    </source>
</evidence>
<gene>
    <name evidence="2" type="ORF">Hypma_007597</name>
</gene>
<protein>
    <submittedName>
        <fullName evidence="2">Uncharacterized protein</fullName>
    </submittedName>
</protein>
<keyword evidence="1" id="KW-0732">Signal</keyword>
<sequence length="184" mass="19569">MKFASALTYMLALFVVASTARPTLEDLCGVDAVLLEESTTIIHDGEVMRITTTSCRGFANITSDSFSAGLSKRAVTQCDPSPTACSILCDPSQVQPSLSDCNRLNIALDQLTPNDFLVPAQTARGFSLGTCAFVFGNPDIVDYNVCAIGLATRGLSIATRCMVTGFCISPGVSNNNWFVEVIHS</sequence>
<comment type="caution">
    <text evidence="2">The sequence shown here is derived from an EMBL/GenBank/DDBJ whole genome shotgun (WGS) entry which is preliminary data.</text>
</comment>
<proteinExistence type="predicted"/>
<organism evidence="2 3">
    <name type="scientific">Hypsizygus marmoreus</name>
    <name type="common">White beech mushroom</name>
    <name type="synonym">Agaricus marmoreus</name>
    <dbReference type="NCBI Taxonomy" id="39966"/>
    <lineage>
        <taxon>Eukaryota</taxon>
        <taxon>Fungi</taxon>
        <taxon>Dikarya</taxon>
        <taxon>Basidiomycota</taxon>
        <taxon>Agaricomycotina</taxon>
        <taxon>Agaricomycetes</taxon>
        <taxon>Agaricomycetidae</taxon>
        <taxon>Agaricales</taxon>
        <taxon>Tricholomatineae</taxon>
        <taxon>Lyophyllaceae</taxon>
        <taxon>Hypsizygus</taxon>
    </lineage>
</organism>
<dbReference type="Proteomes" id="UP000076154">
    <property type="component" value="Unassembled WGS sequence"/>
</dbReference>
<dbReference type="OrthoDB" id="3174532at2759"/>
<accession>A0A369JXJ9</accession>
<dbReference type="InParanoid" id="A0A369JXJ9"/>
<feature type="signal peptide" evidence="1">
    <location>
        <begin position="1"/>
        <end position="19"/>
    </location>
</feature>
<dbReference type="EMBL" id="LUEZ02000041">
    <property type="protein sequence ID" value="RDB25267.1"/>
    <property type="molecule type" value="Genomic_DNA"/>
</dbReference>
<evidence type="ECO:0000313" key="2">
    <source>
        <dbReference type="EMBL" id="RDB25267.1"/>
    </source>
</evidence>
<dbReference type="AlphaFoldDB" id="A0A369JXJ9"/>
<keyword evidence="3" id="KW-1185">Reference proteome</keyword>
<evidence type="ECO:0000256" key="1">
    <source>
        <dbReference type="SAM" id="SignalP"/>
    </source>
</evidence>